<dbReference type="InterPro" id="IPR055473">
    <property type="entry name" value="DUF7045"/>
</dbReference>
<evidence type="ECO:0000259" key="2">
    <source>
        <dbReference type="Pfam" id="PF23071"/>
    </source>
</evidence>
<organism evidence="4">
    <name type="scientific">Trichuris suis</name>
    <name type="common">pig whipworm</name>
    <dbReference type="NCBI Taxonomy" id="68888"/>
    <lineage>
        <taxon>Eukaryota</taxon>
        <taxon>Metazoa</taxon>
        <taxon>Ecdysozoa</taxon>
        <taxon>Nematoda</taxon>
        <taxon>Enoplea</taxon>
        <taxon>Dorylaimia</taxon>
        <taxon>Trichinellida</taxon>
        <taxon>Trichuridae</taxon>
        <taxon>Trichuris</taxon>
    </lineage>
</organism>
<feature type="signal peptide" evidence="1">
    <location>
        <begin position="1"/>
        <end position="22"/>
    </location>
</feature>
<sequence>MLESLTLELCFLLLLKIALLNGAIEIQKSSSKCRLPGHLQGVYLVQKVELNYNRSAQGVLRSLKYDDVYIGPTFISKWGDCVEALGHSYILRSRKTNGSTCFKCLTILQRTPNVVQVLTSQKDSCHKSEAIAKTNCKSLSAEFPGEGIMLWKSEDVQYQLCPINGMAELTYIMSDGFQRDPEGLKLTASNCKYGYQLDVQFEDDKAVTNGKEGYENYSPTFCMDDRALADIPWTVLSVTDPATFVACSYAGHYVSKEERAGKKLCYGLSTDCHHTDQLIKTTFYCQTGELLNGRMLLVFSVQQYFRSVLQFGCLASWKEDEYYFDYVKLHDSNRRGCFTSRLHKGKLYVIWTGKECQRNVDFEKLEEEYDEKLIILSQKSGHTCHIH</sequence>
<feature type="chain" id="PRO_5001795971" evidence="1">
    <location>
        <begin position="23"/>
        <end position="387"/>
    </location>
</feature>
<dbReference type="PANTHER" id="PTHR22255">
    <property type="entry name" value="LP06548P"/>
    <property type="match status" value="1"/>
</dbReference>
<dbReference type="AlphaFoldDB" id="A0A085NKY9"/>
<keyword evidence="1" id="KW-0732">Signal</keyword>
<proteinExistence type="predicted"/>
<dbReference type="Pfam" id="PF23071">
    <property type="entry name" value="DUF7044"/>
    <property type="match status" value="1"/>
</dbReference>
<gene>
    <name evidence="4" type="ORF">M514_09516</name>
</gene>
<reference evidence="4" key="1">
    <citation type="journal article" date="2014" name="Nat. Genet.">
        <title>Genome and transcriptome of the porcine whipworm Trichuris suis.</title>
        <authorList>
            <person name="Jex A.R."/>
            <person name="Nejsum P."/>
            <person name="Schwarz E.M."/>
            <person name="Hu L."/>
            <person name="Young N.D."/>
            <person name="Hall R.S."/>
            <person name="Korhonen P.K."/>
            <person name="Liao S."/>
            <person name="Thamsborg S."/>
            <person name="Xia J."/>
            <person name="Xu P."/>
            <person name="Wang S."/>
            <person name="Scheerlinck J.P."/>
            <person name="Hofmann A."/>
            <person name="Sternberg P.W."/>
            <person name="Wang J."/>
            <person name="Gasser R.B."/>
        </authorList>
    </citation>
    <scope>NUCLEOTIDE SEQUENCE [LARGE SCALE GENOMIC DNA]</scope>
    <source>
        <strain evidence="4">DCEP-RM93F</strain>
    </source>
</reference>
<dbReference type="PANTHER" id="PTHR22255:SF4">
    <property type="entry name" value="CATION-INDEPENDENT MANNOSE-6-PHOSPHATE RECEPTOR"/>
    <property type="match status" value="1"/>
</dbReference>
<accession>A0A085NKY9</accession>
<name>A0A085NKY9_9BILA</name>
<protein>
    <submittedName>
        <fullName evidence="4">Uncharacterized protein</fullName>
    </submittedName>
</protein>
<feature type="domain" description="DUF7045" evidence="3">
    <location>
        <begin position="247"/>
        <end position="362"/>
    </location>
</feature>
<evidence type="ECO:0000256" key="1">
    <source>
        <dbReference type="SAM" id="SignalP"/>
    </source>
</evidence>
<dbReference type="EMBL" id="KL367490">
    <property type="protein sequence ID" value="KFD70135.1"/>
    <property type="molecule type" value="Genomic_DNA"/>
</dbReference>
<dbReference type="InterPro" id="IPR055472">
    <property type="entry name" value="DUF7044"/>
</dbReference>
<evidence type="ECO:0000313" key="4">
    <source>
        <dbReference type="EMBL" id="KFD70135.1"/>
    </source>
</evidence>
<dbReference type="Proteomes" id="UP000030758">
    <property type="component" value="Unassembled WGS sequence"/>
</dbReference>
<dbReference type="Pfam" id="PF23073">
    <property type="entry name" value="DUF7045"/>
    <property type="match status" value="1"/>
</dbReference>
<evidence type="ECO:0000259" key="3">
    <source>
        <dbReference type="Pfam" id="PF23073"/>
    </source>
</evidence>
<feature type="domain" description="DUF7044" evidence="2">
    <location>
        <begin position="32"/>
        <end position="138"/>
    </location>
</feature>